<keyword evidence="5" id="KW-0449">Lipoprotein</keyword>
<organism evidence="7 8">
    <name type="scientific">Paenibacillus gyeongsangnamensis</name>
    <dbReference type="NCBI Taxonomy" id="3388067"/>
    <lineage>
        <taxon>Bacteria</taxon>
        <taxon>Bacillati</taxon>
        <taxon>Bacillota</taxon>
        <taxon>Bacilli</taxon>
        <taxon>Bacillales</taxon>
        <taxon>Paenibacillaceae</taxon>
        <taxon>Paenibacillus</taxon>
    </lineage>
</organism>
<dbReference type="Proteomes" id="UP001527882">
    <property type="component" value="Unassembled WGS sequence"/>
</dbReference>
<reference evidence="7 8" key="1">
    <citation type="submission" date="2022-12" db="EMBL/GenBank/DDBJ databases">
        <title>Draft genome sequence of Paenibacillus sp. dW9.</title>
        <authorList>
            <person name="Choi E.-W."/>
            <person name="Kim D.-U."/>
        </authorList>
    </citation>
    <scope>NUCLEOTIDE SEQUENCE [LARGE SCALE GENOMIC DNA]</scope>
    <source>
        <strain evidence="8">dW9</strain>
    </source>
</reference>
<evidence type="ECO:0000256" key="5">
    <source>
        <dbReference type="ARBA" id="ARBA00023288"/>
    </source>
</evidence>
<dbReference type="PROSITE" id="PS51257">
    <property type="entry name" value="PROKAR_LIPOPROTEIN"/>
    <property type="match status" value="1"/>
</dbReference>
<proteinExistence type="predicted"/>
<feature type="signal peptide" evidence="6">
    <location>
        <begin position="1"/>
        <end position="27"/>
    </location>
</feature>
<keyword evidence="1" id="KW-1003">Cell membrane</keyword>
<dbReference type="Pfam" id="PF13416">
    <property type="entry name" value="SBP_bac_8"/>
    <property type="match status" value="1"/>
</dbReference>
<dbReference type="PANTHER" id="PTHR43649:SF33">
    <property type="entry name" value="POLYGALACTURONAN_RHAMNOGALACTURONAN-BINDING PROTEIN YTCQ"/>
    <property type="match status" value="1"/>
</dbReference>
<gene>
    <name evidence="7" type="ORF">O9H85_32960</name>
</gene>
<evidence type="ECO:0000313" key="7">
    <source>
        <dbReference type="EMBL" id="MCZ8517078.1"/>
    </source>
</evidence>
<evidence type="ECO:0000256" key="6">
    <source>
        <dbReference type="SAM" id="SignalP"/>
    </source>
</evidence>
<sequence length="498" mass="56031">MAKITRPAAMRSLVGVMMSVIVLSACGNNEGTPAGSKNDKLTIKIMSSLQTEPPDMNSAFWTGLEERTKVHLDIDWVPINDYINKVNLVLASGSIPEVLTVTDTNLSSLVDAINKGSFWELSEFLGDFSKYPNLKNNVPESAWRLLRYNGKIYGLPRTRPQIGAAEHIRKDWLDKLGLPVPKTMDELLVTLKKVVESDPDGNGKRDTIGLMFDESYRAAFGGIDPEYTPDGGLYPKQLSTAYTNMVEWYRKAYADGLMSQEFAIMKDLQYSDMFGAGLAAFYRKNPWHQYGLEQAAKKVQPDAKVELIPYLTGPKGTTAVLSPGFYGALYIPKSVPKEKVEKILQFYNNTASDEITKYITYGIEGVHHKVENGVIKMTDQGKKEINNTTIEPFVLKLDPWSKTDSPIAPQEVNLRNREKVKPELEVGKIDPFSVINSSSWVTQWPKYDGEFTSMRTQAIIGKITMEQYKSYIDQLRAKKEFGQAYKEFAENYKALFGK</sequence>
<keyword evidence="4" id="KW-0564">Palmitate</keyword>
<keyword evidence="3" id="KW-0472">Membrane</keyword>
<evidence type="ECO:0000256" key="3">
    <source>
        <dbReference type="ARBA" id="ARBA00023136"/>
    </source>
</evidence>
<dbReference type="InterPro" id="IPR006059">
    <property type="entry name" value="SBP"/>
</dbReference>
<feature type="chain" id="PRO_5045957624" evidence="6">
    <location>
        <begin position="28"/>
        <end position="498"/>
    </location>
</feature>
<evidence type="ECO:0000313" key="8">
    <source>
        <dbReference type="Proteomes" id="UP001527882"/>
    </source>
</evidence>
<accession>A0ABT4QJN2</accession>
<dbReference type="InterPro" id="IPR050490">
    <property type="entry name" value="Bact_solute-bd_prot1"/>
</dbReference>
<dbReference type="SUPFAM" id="SSF53850">
    <property type="entry name" value="Periplasmic binding protein-like II"/>
    <property type="match status" value="1"/>
</dbReference>
<keyword evidence="2 6" id="KW-0732">Signal</keyword>
<keyword evidence="8" id="KW-1185">Reference proteome</keyword>
<dbReference type="Gene3D" id="3.40.190.10">
    <property type="entry name" value="Periplasmic binding protein-like II"/>
    <property type="match status" value="2"/>
</dbReference>
<dbReference type="EMBL" id="JAQAGZ010000031">
    <property type="protein sequence ID" value="MCZ8517078.1"/>
    <property type="molecule type" value="Genomic_DNA"/>
</dbReference>
<name>A0ABT4QJN2_9BACL</name>
<comment type="caution">
    <text evidence="7">The sequence shown here is derived from an EMBL/GenBank/DDBJ whole genome shotgun (WGS) entry which is preliminary data.</text>
</comment>
<evidence type="ECO:0000256" key="2">
    <source>
        <dbReference type="ARBA" id="ARBA00022729"/>
    </source>
</evidence>
<dbReference type="PANTHER" id="PTHR43649">
    <property type="entry name" value="ARABINOSE-BINDING PROTEIN-RELATED"/>
    <property type="match status" value="1"/>
</dbReference>
<dbReference type="RefSeq" id="WP_269885611.1">
    <property type="nucleotide sequence ID" value="NZ_JAQAGZ010000031.1"/>
</dbReference>
<evidence type="ECO:0000256" key="1">
    <source>
        <dbReference type="ARBA" id="ARBA00022475"/>
    </source>
</evidence>
<evidence type="ECO:0000256" key="4">
    <source>
        <dbReference type="ARBA" id="ARBA00023139"/>
    </source>
</evidence>
<protein>
    <submittedName>
        <fullName evidence="7">Extracellular solute-binding protein</fullName>
    </submittedName>
</protein>